<dbReference type="Pfam" id="PF16218">
    <property type="entry name" value="Peptidase_C101"/>
    <property type="match status" value="1"/>
</dbReference>
<accession>A0A8W8NB97</accession>
<dbReference type="InterPro" id="IPR023235">
    <property type="entry name" value="FAM105"/>
</dbReference>
<feature type="coiled-coil region" evidence="4">
    <location>
        <begin position="489"/>
        <end position="516"/>
    </location>
</feature>
<evidence type="ECO:0000256" key="2">
    <source>
        <dbReference type="ARBA" id="ARBA00010267"/>
    </source>
</evidence>
<evidence type="ECO:0000313" key="6">
    <source>
        <dbReference type="EnsemblMetazoa" id="G5089.2:cds"/>
    </source>
</evidence>
<evidence type="ECO:0000313" key="7">
    <source>
        <dbReference type="Proteomes" id="UP000005408"/>
    </source>
</evidence>
<evidence type="ECO:0000256" key="4">
    <source>
        <dbReference type="SAM" id="Coils"/>
    </source>
</evidence>
<dbReference type="GO" id="GO:0005737">
    <property type="term" value="C:cytoplasm"/>
    <property type="evidence" value="ECO:0007669"/>
    <property type="project" value="UniProtKB-SubCell"/>
</dbReference>
<dbReference type="PANTHER" id="PTHR33662">
    <property type="entry name" value="OTU DEUBIQUITINASE WITH LINEAR LINKAGE-SPECIFICITY A-RELATED"/>
    <property type="match status" value="1"/>
</dbReference>
<evidence type="ECO:0008006" key="8">
    <source>
        <dbReference type="Google" id="ProtNLM"/>
    </source>
</evidence>
<sequence>MCRYTRLPVMERYGPHKWPPLPKLRVNVPPPPAPRNLESLADVCQEIFQLASDIALGQKKVVLCCSLGGQGISLDLCGAKAATVLCAIGIGFGIGSYLLYKLYCRLFPSDPKDREPVYTADKSCQRDQSRGDGTVCLCVCELSTADVEENEMGNSGSNETVPVRYDAVNGVQFGSCRTRNQATSPILVRQRRPTKHQRSHRRSSDDDETRLLNPHEDSSSHVQEDLVDRLIHSASDISAAEPNSGSLKGNLSLKSLYERNYKYGFDEHFQSSKTHLYDSSGDSLQIDVSSSQDLLTVSSVLLTPPSDDDRTNQNQEKLAGEQKPSVKFSENIPDLISNLSATDCKDLIGDEINVADQSACVWQTTDSSNHTSPFHSSGSAKLFSNYTTDISGNLSVDDDEIDSSPLHRAKCPDGQFRQTLLQRLHEINTSSTSTSLNSSPDASPCRYARSNSCERQESLSGLSENEIFTESAEVGQSTGEYFEKIEHEVDDIVDEFADLTAKLDELKQLAAKHSSEDDMEYTPSDPLAKKACEFVEKAREKFHRSQSDTSLSESAVDTDGIDLSWDSEGQSQLKSLMKRVNSLPSKMVTESQGSYNNVDASDSEDKERKISTSDGAIIFLSDNFEACDKLLIGDSDVYSDQMDQGQTTLDELDTDSAFDMDPVELVSSREFSPGSLNIGPKQDILEYCKAEWRGQTKRASIMQKAYQEIPSLIECRHLHQVRGDNYCAIRGTLLQCFIQNINVLSKWNSAESVINRLQTLYRNPNSGLSQWTFAHRLPFNKKDKLPTMSECVKCLFAKFSECQSLSTNEERNSWPVNLLNLDTKVDLQCMEAIKLLMFLEAHSLYEASQKGDDVPVFVWLLFARDTSENPESLLKNHINPVGDSGGLEQIEMILLGHTLEVTIKVLRLQQYGEEDFVTYYPDDRRESWPLIVLIAEDDRHYNAPVV</sequence>
<keyword evidence="3" id="KW-0963">Cytoplasm</keyword>
<dbReference type="PRINTS" id="PR02055">
    <property type="entry name" value="PROTEINF105"/>
</dbReference>
<feature type="compositionally biased region" description="Basic residues" evidence="5">
    <location>
        <begin position="189"/>
        <end position="201"/>
    </location>
</feature>
<evidence type="ECO:0000256" key="1">
    <source>
        <dbReference type="ARBA" id="ARBA00004496"/>
    </source>
</evidence>
<feature type="region of interest" description="Disordered" evidence="5">
    <location>
        <begin position="586"/>
        <end position="607"/>
    </location>
</feature>
<dbReference type="AlphaFoldDB" id="A0A8W8NB97"/>
<evidence type="ECO:0000256" key="3">
    <source>
        <dbReference type="ARBA" id="ARBA00022490"/>
    </source>
</evidence>
<feature type="region of interest" description="Disordered" evidence="5">
    <location>
        <begin position="184"/>
        <end position="222"/>
    </location>
</feature>
<comment type="subcellular location">
    <subcellularLocation>
        <location evidence="1">Cytoplasm</location>
    </subcellularLocation>
</comment>
<name>A0A8W8NB97_MAGGI</name>
<comment type="similarity">
    <text evidence="2">Belongs to the peptidase C65 family. Otulin subfamily.</text>
</comment>
<feature type="region of interest" description="Disordered" evidence="5">
    <location>
        <begin position="301"/>
        <end position="326"/>
    </location>
</feature>
<keyword evidence="7" id="KW-1185">Reference proteome</keyword>
<feature type="compositionally biased region" description="Polar residues" evidence="5">
    <location>
        <begin position="586"/>
        <end position="600"/>
    </location>
</feature>
<dbReference type="Proteomes" id="UP000005408">
    <property type="component" value="Unassembled WGS sequence"/>
</dbReference>
<dbReference type="CDD" id="cd22790">
    <property type="entry name" value="OTU_OTUL-like"/>
    <property type="match status" value="1"/>
</dbReference>
<keyword evidence="4" id="KW-0175">Coiled coil</keyword>
<evidence type="ECO:0000256" key="5">
    <source>
        <dbReference type="SAM" id="MobiDB-lite"/>
    </source>
</evidence>
<proteinExistence type="inferred from homology"/>
<protein>
    <recommendedName>
        <fullName evidence="8">Ubiquitin thioesterase otulin</fullName>
    </recommendedName>
</protein>
<feature type="region of interest" description="Disordered" evidence="5">
    <location>
        <begin position="543"/>
        <end position="563"/>
    </location>
</feature>
<dbReference type="EnsemblMetazoa" id="G5089.2">
    <property type="protein sequence ID" value="G5089.2:cds"/>
    <property type="gene ID" value="G5089"/>
</dbReference>
<feature type="compositionally biased region" description="Basic and acidic residues" evidence="5">
    <location>
        <begin position="209"/>
        <end position="222"/>
    </location>
</feature>
<reference evidence="6" key="1">
    <citation type="submission" date="2022-08" db="UniProtKB">
        <authorList>
            <consortium name="EnsemblMetazoa"/>
        </authorList>
    </citation>
    <scope>IDENTIFICATION</scope>
    <source>
        <strain evidence="6">05x7-T-G4-1.051#20</strain>
    </source>
</reference>
<dbReference type="PANTHER" id="PTHR33662:SF1">
    <property type="entry name" value="INACTIVE UBIQUITIN THIOESTERASE OTULINL"/>
    <property type="match status" value="1"/>
</dbReference>
<organism evidence="6 7">
    <name type="scientific">Magallana gigas</name>
    <name type="common">Pacific oyster</name>
    <name type="synonym">Crassostrea gigas</name>
    <dbReference type="NCBI Taxonomy" id="29159"/>
    <lineage>
        <taxon>Eukaryota</taxon>
        <taxon>Metazoa</taxon>
        <taxon>Spiralia</taxon>
        <taxon>Lophotrochozoa</taxon>
        <taxon>Mollusca</taxon>
        <taxon>Bivalvia</taxon>
        <taxon>Autobranchia</taxon>
        <taxon>Pteriomorphia</taxon>
        <taxon>Ostreida</taxon>
        <taxon>Ostreoidea</taxon>
        <taxon>Ostreidae</taxon>
        <taxon>Magallana</taxon>
    </lineage>
</organism>